<keyword evidence="1" id="KW-0732">Signal</keyword>
<dbReference type="SUPFAM" id="SSF53850">
    <property type="entry name" value="Periplasmic binding protein-like II"/>
    <property type="match status" value="1"/>
</dbReference>
<dbReference type="PROSITE" id="PS51257">
    <property type="entry name" value="PROKAR_LIPOPROTEIN"/>
    <property type="match status" value="1"/>
</dbReference>
<keyword evidence="3" id="KW-1185">Reference proteome</keyword>
<organism evidence="2 3">
    <name type="scientific">Kribbella qitaiheensis</name>
    <dbReference type="NCBI Taxonomy" id="1544730"/>
    <lineage>
        <taxon>Bacteria</taxon>
        <taxon>Bacillati</taxon>
        <taxon>Actinomycetota</taxon>
        <taxon>Actinomycetes</taxon>
        <taxon>Propionibacteriales</taxon>
        <taxon>Kribbellaceae</taxon>
        <taxon>Kribbella</taxon>
    </lineage>
</organism>
<protein>
    <submittedName>
        <fullName evidence="2">Extracellular solute-binding protein</fullName>
    </submittedName>
</protein>
<reference evidence="2 3" key="2">
    <citation type="journal article" date="2020" name="Microbiol. Resour. Announc.">
        <title>Antarctic desert soil bacteria exhibit high novel natural product potential, evaluated through long-read genome sequencing and comparative genomics.</title>
        <authorList>
            <person name="Benaud N."/>
            <person name="Edwards R.J."/>
            <person name="Amos T.G."/>
            <person name="D'Agostino P.M."/>
            <person name="Gutierrez-Chavez C."/>
            <person name="Montgomery K."/>
            <person name="Nicetic I."/>
            <person name="Ferrari B.C."/>
        </authorList>
    </citation>
    <scope>NUCLEOTIDE SEQUENCE [LARGE SCALE GENOMIC DNA]</scope>
    <source>
        <strain evidence="2 3">SPB151</strain>
    </source>
</reference>
<evidence type="ECO:0000313" key="2">
    <source>
        <dbReference type="EMBL" id="QNE21378.1"/>
    </source>
</evidence>
<dbReference type="Pfam" id="PF01547">
    <property type="entry name" value="SBP_bac_1"/>
    <property type="match status" value="1"/>
</dbReference>
<dbReference type="InterPro" id="IPR050490">
    <property type="entry name" value="Bact_solute-bd_prot1"/>
</dbReference>
<dbReference type="PANTHER" id="PTHR43649">
    <property type="entry name" value="ARABINOSE-BINDING PROTEIN-RELATED"/>
    <property type="match status" value="1"/>
</dbReference>
<dbReference type="InterPro" id="IPR006059">
    <property type="entry name" value="SBP"/>
</dbReference>
<accession>A0A7G6X563</accession>
<dbReference type="RefSeq" id="WP_185443778.1">
    <property type="nucleotide sequence ID" value="NZ_CP043661.1"/>
</dbReference>
<evidence type="ECO:0000256" key="1">
    <source>
        <dbReference type="SAM" id="SignalP"/>
    </source>
</evidence>
<dbReference type="AlphaFoldDB" id="A0A7G6X563"/>
<dbReference type="KEGG" id="kqi:F1D05_29985"/>
<dbReference type="PANTHER" id="PTHR43649:SF12">
    <property type="entry name" value="DIACETYLCHITOBIOSE BINDING PROTEIN DASA"/>
    <property type="match status" value="1"/>
</dbReference>
<name>A0A7G6X563_9ACTN</name>
<dbReference type="Proteomes" id="UP000515563">
    <property type="component" value="Chromosome"/>
</dbReference>
<sequence>MIRSSRSKPTARLALTAGVLSLVTALAACTPGSDTSAPPPQATASSVQTDAAKLGDVTLLVWDQEVRGGQAAQMTALNTAFQAKYPNIKLKRVSRSFDDLKTTLRLALSGNEPPDVVEANNGRSDMGEFVKANQLVPLDPYAAAYGWDKRYPESVRQYSSYSADGKTFGQGNLYGLPQVGEIVGIYYSKKKLAAAGVQPPMTWDEFQSSLATLKAKGEPPLVLGNLEKWPAIHVFGTVQGRTTSADTIKQLAFGRKGATWKTPENLKAAQTLTDWVGKGYFNQGFNGQDYDPAWQGFSKGKGTYLIAGTWLQADLGKAMGDDVGFIVPPGASADAKPLATGGTGLPFAITAKSKHPEAAAAYLNFITSQDAMATLAKTGNLPVADTATQHVSPGLQQDVFNAFGKTVQAGGLVPYLDYATPTMYDTIGAALQDLLAGKTTPDQFVDRLEKDYGAFAAKNG</sequence>
<feature type="chain" id="PRO_5028846710" evidence="1">
    <location>
        <begin position="28"/>
        <end position="460"/>
    </location>
</feature>
<dbReference type="Gene3D" id="3.40.190.10">
    <property type="entry name" value="Periplasmic binding protein-like II"/>
    <property type="match status" value="2"/>
</dbReference>
<dbReference type="EMBL" id="CP043661">
    <property type="protein sequence ID" value="QNE21378.1"/>
    <property type="molecule type" value="Genomic_DNA"/>
</dbReference>
<gene>
    <name evidence="2" type="ORF">F1D05_29985</name>
</gene>
<feature type="signal peptide" evidence="1">
    <location>
        <begin position="1"/>
        <end position="27"/>
    </location>
</feature>
<proteinExistence type="predicted"/>
<reference evidence="3" key="1">
    <citation type="submission" date="2019-09" db="EMBL/GenBank/DDBJ databases">
        <title>Antimicrobial potential of Antarctic Bacteria.</title>
        <authorList>
            <person name="Benaud N."/>
            <person name="Edwards R.J."/>
            <person name="Ferrari B.C."/>
        </authorList>
    </citation>
    <scope>NUCLEOTIDE SEQUENCE [LARGE SCALE GENOMIC DNA]</scope>
    <source>
        <strain evidence="3">SPB151</strain>
    </source>
</reference>
<evidence type="ECO:0000313" key="3">
    <source>
        <dbReference type="Proteomes" id="UP000515563"/>
    </source>
</evidence>